<dbReference type="RefSeq" id="WP_189995254.1">
    <property type="nucleotide sequence ID" value="NZ_BMZS01000015.1"/>
</dbReference>
<dbReference type="PIRSF" id="PIRSF039026">
    <property type="entry name" value="SiaP"/>
    <property type="match status" value="1"/>
</dbReference>
<keyword evidence="6" id="KW-1185">Reference proteome</keyword>
<feature type="binding site" evidence="3">
    <location>
        <position position="240"/>
    </location>
    <ligand>
        <name>substrate</name>
    </ligand>
</feature>
<dbReference type="PANTHER" id="PTHR33376:SF5">
    <property type="entry name" value="EXTRACYTOPLASMIC SOLUTE RECEPTOR PROTEIN"/>
    <property type="match status" value="1"/>
</dbReference>
<evidence type="ECO:0000256" key="2">
    <source>
        <dbReference type="PIRSR" id="PIRSR039026-1"/>
    </source>
</evidence>
<dbReference type="InterPro" id="IPR026289">
    <property type="entry name" value="SBP_TakP-like"/>
</dbReference>
<sequence length="351" mass="38521">MRLKPLLRAAGLAMLAGGLVLTAASGADAKRERWKLASSYGSNLDVIGANITRTLKNIETATDGDLKIQFFEPGALVPALQVFDAVSTGSVDASYSSAGFHAGKLPHMIFFASVPFGPSVNEYFGWMVGGGGYELYAEEYGKYNVVPHVCGIVVAESSGWFRKEINSTEELRGLKMRFYGLGAKVMEKFGVSTQLLAGGDIYPALELGSIDATEFSYPSLDRNLGFYQIAKHNYFPGWHQQASLLEVIINGDKWKGITDGQRKAVEMACGEANIWSMGKAEASQGEAIAFHQSKGVTIHKWPDETVAKFQQAWDEVAQEQAASNPEFKRIYDAYTAFRTKYAPWKEMGYLK</sequence>
<feature type="chain" id="PRO_5037917272" evidence="4">
    <location>
        <begin position="30"/>
        <end position="351"/>
    </location>
</feature>
<dbReference type="CDD" id="cd13604">
    <property type="entry name" value="PBP2_TRAP_ketoacid_lactate_like"/>
    <property type="match status" value="1"/>
</dbReference>
<dbReference type="InterPro" id="IPR018389">
    <property type="entry name" value="DctP_fam"/>
</dbReference>
<dbReference type="GO" id="GO:0055085">
    <property type="term" value="P:transmembrane transport"/>
    <property type="evidence" value="ECO:0007669"/>
    <property type="project" value="InterPro"/>
</dbReference>
<comment type="caution">
    <text evidence="5">The sequence shown here is derived from an EMBL/GenBank/DDBJ whole genome shotgun (WGS) entry which is preliminary data.</text>
</comment>
<dbReference type="Gene3D" id="3.40.190.170">
    <property type="entry name" value="Bacterial extracellular solute-binding protein, family 7"/>
    <property type="match status" value="1"/>
</dbReference>
<dbReference type="PANTHER" id="PTHR33376">
    <property type="match status" value="1"/>
</dbReference>
<dbReference type="Proteomes" id="UP000630353">
    <property type="component" value="Unassembled WGS sequence"/>
</dbReference>
<feature type="signal peptide" evidence="4">
    <location>
        <begin position="1"/>
        <end position="29"/>
    </location>
</feature>
<reference evidence="5" key="1">
    <citation type="journal article" date="2014" name="Int. J. Syst. Evol. Microbiol.">
        <title>Complete genome sequence of Corynebacterium casei LMG S-19264T (=DSM 44701T), isolated from a smear-ripened cheese.</title>
        <authorList>
            <consortium name="US DOE Joint Genome Institute (JGI-PGF)"/>
            <person name="Walter F."/>
            <person name="Albersmeier A."/>
            <person name="Kalinowski J."/>
            <person name="Ruckert C."/>
        </authorList>
    </citation>
    <scope>NUCLEOTIDE SEQUENCE</scope>
    <source>
        <strain evidence="5">KCTC 42651</strain>
    </source>
</reference>
<gene>
    <name evidence="5" type="ORF">GCM10017083_51930</name>
</gene>
<feature type="binding site" evidence="2">
    <location>
        <position position="156"/>
    </location>
    <ligand>
        <name>substrate</name>
    </ligand>
</feature>
<protein>
    <submittedName>
        <fullName evidence="5">ABC transporter substrate-binding protein</fullName>
    </submittedName>
</protein>
<accession>A0A919CTS5</accession>
<name>A0A919CTS5_9PROT</name>
<proteinExistence type="predicted"/>
<evidence type="ECO:0000256" key="4">
    <source>
        <dbReference type="SAM" id="SignalP"/>
    </source>
</evidence>
<evidence type="ECO:0000313" key="6">
    <source>
        <dbReference type="Proteomes" id="UP000630353"/>
    </source>
</evidence>
<dbReference type="Pfam" id="PF03480">
    <property type="entry name" value="DctP"/>
    <property type="match status" value="1"/>
</dbReference>
<dbReference type="InterPro" id="IPR038404">
    <property type="entry name" value="TRAP_DctP_sf"/>
</dbReference>
<dbReference type="Gene3D" id="3.40.190.10">
    <property type="entry name" value="Periplasmic binding protein-like II"/>
    <property type="match status" value="1"/>
</dbReference>
<keyword evidence="3" id="KW-0479">Metal-binding</keyword>
<feature type="binding site" evidence="2">
    <location>
        <position position="177"/>
    </location>
    <ligand>
        <name>substrate</name>
    </ligand>
</feature>
<dbReference type="AlphaFoldDB" id="A0A919CTS5"/>
<feature type="binding site" evidence="3">
    <location>
        <position position="214"/>
    </location>
    <ligand>
        <name>substrate</name>
    </ligand>
</feature>
<keyword evidence="1 4" id="KW-0732">Signal</keyword>
<organism evidence="5 6">
    <name type="scientific">Thalassobaculum fulvum</name>
    <dbReference type="NCBI Taxonomy" id="1633335"/>
    <lineage>
        <taxon>Bacteria</taxon>
        <taxon>Pseudomonadati</taxon>
        <taxon>Pseudomonadota</taxon>
        <taxon>Alphaproteobacteria</taxon>
        <taxon>Rhodospirillales</taxon>
        <taxon>Thalassobaculaceae</taxon>
        <taxon>Thalassobaculum</taxon>
    </lineage>
</organism>
<reference evidence="5" key="2">
    <citation type="submission" date="2020-09" db="EMBL/GenBank/DDBJ databases">
        <authorList>
            <person name="Sun Q."/>
            <person name="Kim S."/>
        </authorList>
    </citation>
    <scope>NUCLEOTIDE SEQUENCE</scope>
    <source>
        <strain evidence="5">KCTC 42651</strain>
    </source>
</reference>
<evidence type="ECO:0000256" key="1">
    <source>
        <dbReference type="ARBA" id="ARBA00022729"/>
    </source>
</evidence>
<feature type="binding site" evidence="3">
    <location>
        <position position="215"/>
    </location>
    <ligand>
        <name>Na(+)</name>
        <dbReference type="ChEBI" id="CHEBI:29101"/>
    </ligand>
</feature>
<dbReference type="GO" id="GO:0031317">
    <property type="term" value="C:tripartite ATP-independent periplasmic transporter complex"/>
    <property type="evidence" value="ECO:0007669"/>
    <property type="project" value="InterPro"/>
</dbReference>
<evidence type="ECO:0000256" key="3">
    <source>
        <dbReference type="PIRSR" id="PIRSR039026-2"/>
    </source>
</evidence>
<dbReference type="EMBL" id="BMZS01000015">
    <property type="protein sequence ID" value="GHD62737.1"/>
    <property type="molecule type" value="Genomic_DNA"/>
</dbReference>
<dbReference type="GO" id="GO:0046872">
    <property type="term" value="F:metal ion binding"/>
    <property type="evidence" value="ECO:0007669"/>
    <property type="project" value="UniProtKB-KW"/>
</dbReference>
<evidence type="ECO:0000313" key="5">
    <source>
        <dbReference type="EMBL" id="GHD62737.1"/>
    </source>
</evidence>